<dbReference type="SUPFAM" id="SSF52821">
    <property type="entry name" value="Rhodanese/Cell cycle control phosphatase"/>
    <property type="match status" value="1"/>
</dbReference>
<dbReference type="InterPro" id="IPR036873">
    <property type="entry name" value="Rhodanese-like_dom_sf"/>
</dbReference>
<evidence type="ECO:0000313" key="3">
    <source>
        <dbReference type="EMBL" id="WOJ89232.1"/>
    </source>
</evidence>
<dbReference type="RefSeq" id="WP_407338676.1">
    <property type="nucleotide sequence ID" value="NZ_CP136862.1"/>
</dbReference>
<keyword evidence="4" id="KW-1185">Reference proteome</keyword>
<organism evidence="3 4">
    <name type="scientific">Methylocapsa polymorpha</name>
    <dbReference type="NCBI Taxonomy" id="3080828"/>
    <lineage>
        <taxon>Bacteria</taxon>
        <taxon>Pseudomonadati</taxon>
        <taxon>Pseudomonadota</taxon>
        <taxon>Alphaproteobacteria</taxon>
        <taxon>Hyphomicrobiales</taxon>
        <taxon>Beijerinckiaceae</taxon>
        <taxon>Methylocapsa</taxon>
    </lineage>
</organism>
<dbReference type="InterPro" id="IPR001763">
    <property type="entry name" value="Rhodanese-like_dom"/>
</dbReference>
<dbReference type="CDD" id="cd00158">
    <property type="entry name" value="RHOD"/>
    <property type="match status" value="1"/>
</dbReference>
<dbReference type="InterPro" id="IPR022376">
    <property type="entry name" value="PQQ_CXXCW"/>
</dbReference>
<gene>
    <name evidence="3" type="ORF">RZS28_15715</name>
</gene>
<evidence type="ECO:0000313" key="4">
    <source>
        <dbReference type="Proteomes" id="UP001626536"/>
    </source>
</evidence>
<dbReference type="NCBIfam" id="TIGR03865">
    <property type="entry name" value="PQQ_CXXCW"/>
    <property type="match status" value="1"/>
</dbReference>
<keyword evidence="1" id="KW-0732">Signal</keyword>
<dbReference type="EMBL" id="CP136862">
    <property type="protein sequence ID" value="WOJ89232.1"/>
    <property type="molecule type" value="Genomic_DNA"/>
</dbReference>
<dbReference type="PROSITE" id="PS50206">
    <property type="entry name" value="RHODANESE_3"/>
    <property type="match status" value="1"/>
</dbReference>
<name>A0ABZ0HPL3_9HYPH</name>
<protein>
    <submittedName>
        <fullName evidence="3">Rhodanese-like domain-containing protein</fullName>
    </submittedName>
</protein>
<sequence>MLLSRLSLLGGLLLLALAGVAKAEAPEPPDYWTGPMQGDVPATLAGGRVLHTDSLADLLRIGGVVLIDVAEPPHRPANLAPDAIWKPSHQNIAGSVWLPGVGAGKLEDSLSDFFRERLKTLSSGDVQRPLVFYCHQNCWGSWNAAKRAISFGCRNVSWYPAGVEGWQDAGRPLATAQPETPSQAAR</sequence>
<dbReference type="Gene3D" id="3.40.250.10">
    <property type="entry name" value="Rhodanese-like domain"/>
    <property type="match status" value="1"/>
</dbReference>
<dbReference type="Proteomes" id="UP001626536">
    <property type="component" value="Chromosome"/>
</dbReference>
<feature type="domain" description="Rhodanese" evidence="2">
    <location>
        <begin position="60"/>
        <end position="175"/>
    </location>
</feature>
<reference evidence="3 4" key="1">
    <citation type="submission" date="2023-10" db="EMBL/GenBank/DDBJ databases">
        <title>Novel methanotroph of the genus Methylocapsa from a subarctic wetland.</title>
        <authorList>
            <person name="Belova S.E."/>
            <person name="Oshkin I.Y."/>
            <person name="Miroshnikov K."/>
            <person name="Dedysh S.N."/>
        </authorList>
    </citation>
    <scope>NUCLEOTIDE SEQUENCE [LARGE SCALE GENOMIC DNA]</scope>
    <source>
        <strain evidence="3 4">RX1</strain>
    </source>
</reference>
<feature type="chain" id="PRO_5045230392" evidence="1">
    <location>
        <begin position="24"/>
        <end position="186"/>
    </location>
</feature>
<evidence type="ECO:0000259" key="2">
    <source>
        <dbReference type="PROSITE" id="PS50206"/>
    </source>
</evidence>
<evidence type="ECO:0000256" key="1">
    <source>
        <dbReference type="SAM" id="SignalP"/>
    </source>
</evidence>
<feature type="signal peptide" evidence="1">
    <location>
        <begin position="1"/>
        <end position="23"/>
    </location>
</feature>
<dbReference type="Pfam" id="PF00581">
    <property type="entry name" value="Rhodanese"/>
    <property type="match status" value="1"/>
</dbReference>
<accession>A0ABZ0HPL3</accession>
<proteinExistence type="predicted"/>